<dbReference type="Gene3D" id="2.40.160.50">
    <property type="entry name" value="membrane protein fhac: a member of the omp85/tpsb transporter family"/>
    <property type="match status" value="1"/>
</dbReference>
<dbReference type="eggNOG" id="ENOG502SUS5">
    <property type="taxonomic scope" value="Eukaryota"/>
</dbReference>
<protein>
    <submittedName>
        <fullName evidence="1">Uncharacterized protein</fullName>
    </submittedName>
</protein>
<gene>
    <name evidence="1" type="ORF">JL09_g3638</name>
</gene>
<dbReference type="AlphaFoldDB" id="A0A099NWL2"/>
<sequence length="458" mass="50655">MTSEQDRNSTPVNLENINAYGVESYKKEYIQNLLAPLLDTPIKSVEELISQGNKITSQLNNLNGFQSVSLKFDVSNSKSVEVNALNEKLVNVVGTIEAVPLKKSALSVRTIHSDLDHAVELAYLNRNALGRGEFFQASSYLNFLNMTKNVDILASTPILDTSFRLFGHLNVSKTADKLFKSSSQAATSAELGFTKQKFCKHANSLSTISGGLNLVNRSINKIEDSANDEIKTYAGDSLKESVFFNLTSSNMKYLSKSNCTLPLNGYSLSLTNEIAGFPQLLDDSQVEQSLVGDRQDQYYKLCLGFDYAKPIFNNNLSVSSNLKFGSIFNLAKDETVNFQDKFYPKVSGHFNPVMPSKSIGAGSFLSYNFDAYTKVGFVDIKEPLRLYASVNGASSANVSNGLEKNEMLQLTKDWKHGLDFGLLYTNGNANAKLFWRKPIGISNDFGKFGFEVDINGQW</sequence>
<evidence type="ECO:0000313" key="1">
    <source>
        <dbReference type="EMBL" id="KGK37208.1"/>
    </source>
</evidence>
<evidence type="ECO:0000313" key="2">
    <source>
        <dbReference type="Proteomes" id="UP000029867"/>
    </source>
</evidence>
<name>A0A099NWL2_PICKU</name>
<dbReference type="HOGENOM" id="CLU_628651_0_0_1"/>
<organism evidence="1 2">
    <name type="scientific">Pichia kudriavzevii</name>
    <name type="common">Yeast</name>
    <name type="synonym">Issatchenkia orientalis</name>
    <dbReference type="NCBI Taxonomy" id="4909"/>
    <lineage>
        <taxon>Eukaryota</taxon>
        <taxon>Fungi</taxon>
        <taxon>Dikarya</taxon>
        <taxon>Ascomycota</taxon>
        <taxon>Saccharomycotina</taxon>
        <taxon>Pichiomycetes</taxon>
        <taxon>Pichiales</taxon>
        <taxon>Pichiaceae</taxon>
        <taxon>Pichia</taxon>
    </lineage>
</organism>
<comment type="caution">
    <text evidence="1">The sequence shown here is derived from an EMBL/GenBank/DDBJ whole genome shotgun (WGS) entry which is preliminary data.</text>
</comment>
<proteinExistence type="predicted"/>
<reference evidence="2" key="1">
    <citation type="journal article" date="2014" name="Microb. Cell Fact.">
        <title>Exploiting Issatchenkia orientalis SD108 for succinic acid production.</title>
        <authorList>
            <person name="Xiao H."/>
            <person name="Shao Z."/>
            <person name="Jiang Y."/>
            <person name="Dole S."/>
            <person name="Zhao H."/>
        </authorList>
    </citation>
    <scope>NUCLEOTIDE SEQUENCE [LARGE SCALE GENOMIC DNA]</scope>
    <source>
        <strain evidence="2">SD108</strain>
    </source>
</reference>
<dbReference type="EMBL" id="JQFK01000041">
    <property type="protein sequence ID" value="KGK37208.1"/>
    <property type="molecule type" value="Genomic_DNA"/>
</dbReference>
<dbReference type="VEuPathDB" id="FungiDB:C5L36_0C06910"/>
<dbReference type="Proteomes" id="UP000029867">
    <property type="component" value="Unassembled WGS sequence"/>
</dbReference>
<accession>A0A099NWL2</accession>